<accession>A0A0B5FLK3</accession>
<dbReference type="RefSeq" id="WP_042116991.1">
    <property type="nucleotide sequence ID" value="NZ_CABPSX010000013.1"/>
</dbReference>
<evidence type="ECO:0000313" key="5">
    <source>
        <dbReference type="Proteomes" id="UP000270216"/>
    </source>
</evidence>
<name>A0A0B5FLK3_9BURK</name>
<gene>
    <name evidence="3" type="ORF">EJE83_23520</name>
    <name evidence="4" type="ORF">PAP18089_04882</name>
</gene>
<evidence type="ECO:0008006" key="7">
    <source>
        <dbReference type="Google" id="ProtNLM"/>
    </source>
</evidence>
<feature type="region of interest" description="Disordered" evidence="1">
    <location>
        <begin position="23"/>
        <end position="75"/>
    </location>
</feature>
<sequence length="75" mass="6978">MKKLPLLLATLLAATVVTVGCSKKEDQSAAPASDMSASAPAAAPADNTAPASDAGAAMSAPASDAGAAAPAPASN</sequence>
<dbReference type="Proteomes" id="UP000270216">
    <property type="component" value="Unassembled WGS sequence"/>
</dbReference>
<evidence type="ECO:0000256" key="2">
    <source>
        <dbReference type="SAM" id="SignalP"/>
    </source>
</evidence>
<reference evidence="3 5" key="1">
    <citation type="submission" date="2018-12" db="EMBL/GenBank/DDBJ databases">
        <title>Whole genome sequence of a Pandoraea apista isolate from a patient with cystic fibrosis.</title>
        <authorList>
            <person name="Kenna D.T."/>
            <person name="Turton J.F."/>
        </authorList>
    </citation>
    <scope>NUCLEOTIDE SEQUENCE [LARGE SCALE GENOMIC DNA]</scope>
    <source>
        <strain evidence="3 5">Pa13324</strain>
    </source>
</reference>
<evidence type="ECO:0000313" key="3">
    <source>
        <dbReference type="EMBL" id="RSK75508.1"/>
    </source>
</evidence>
<feature type="signal peptide" evidence="2">
    <location>
        <begin position="1"/>
        <end position="19"/>
    </location>
</feature>
<dbReference type="AlphaFoldDB" id="A0A0B5FLK3"/>
<dbReference type="KEGG" id="papi:SG18_24735"/>
<evidence type="ECO:0000256" key="1">
    <source>
        <dbReference type="SAM" id="MobiDB-lite"/>
    </source>
</evidence>
<dbReference type="EMBL" id="RWHX01000066">
    <property type="protein sequence ID" value="RSK75508.1"/>
    <property type="molecule type" value="Genomic_DNA"/>
</dbReference>
<dbReference type="PROSITE" id="PS51257">
    <property type="entry name" value="PROKAR_LIPOPROTEIN"/>
    <property type="match status" value="1"/>
</dbReference>
<keyword evidence="5" id="KW-1185">Reference proteome</keyword>
<protein>
    <recommendedName>
        <fullName evidence="7">Endopeptidase</fullName>
    </recommendedName>
</protein>
<proteinExistence type="predicted"/>
<feature type="compositionally biased region" description="Low complexity" evidence="1">
    <location>
        <begin position="28"/>
        <end position="75"/>
    </location>
</feature>
<keyword evidence="2" id="KW-0732">Signal</keyword>
<evidence type="ECO:0000313" key="4">
    <source>
        <dbReference type="EMBL" id="VVG73872.1"/>
    </source>
</evidence>
<dbReference type="Proteomes" id="UP000364291">
    <property type="component" value="Unassembled WGS sequence"/>
</dbReference>
<reference evidence="4 6" key="2">
    <citation type="submission" date="2019-08" db="EMBL/GenBank/DDBJ databases">
        <authorList>
            <person name="Peeters C."/>
        </authorList>
    </citation>
    <scope>NUCLEOTIDE SEQUENCE [LARGE SCALE GENOMIC DNA]</scope>
    <source>
        <strain evidence="4 6">LMG 18089</strain>
    </source>
</reference>
<feature type="chain" id="PRO_5014508872" description="Endopeptidase" evidence="2">
    <location>
        <begin position="20"/>
        <end position="75"/>
    </location>
</feature>
<evidence type="ECO:0000313" key="6">
    <source>
        <dbReference type="Proteomes" id="UP000364291"/>
    </source>
</evidence>
<dbReference type="GeneID" id="47015862"/>
<dbReference type="EMBL" id="CABPSX010000013">
    <property type="protein sequence ID" value="VVG73872.1"/>
    <property type="molecule type" value="Genomic_DNA"/>
</dbReference>
<organism evidence="4 6">
    <name type="scientific">Pandoraea apista</name>
    <dbReference type="NCBI Taxonomy" id="93218"/>
    <lineage>
        <taxon>Bacteria</taxon>
        <taxon>Pseudomonadati</taxon>
        <taxon>Pseudomonadota</taxon>
        <taxon>Betaproteobacteria</taxon>
        <taxon>Burkholderiales</taxon>
        <taxon>Burkholderiaceae</taxon>
        <taxon>Pandoraea</taxon>
    </lineage>
</organism>